<evidence type="ECO:0000313" key="2">
    <source>
        <dbReference type="Proteomes" id="UP000030686"/>
    </source>
</evidence>
<organism evidence="1 2">
    <name type="scientific">Penicillium roqueforti (strain FM164)</name>
    <dbReference type="NCBI Taxonomy" id="1365484"/>
    <lineage>
        <taxon>Eukaryota</taxon>
        <taxon>Fungi</taxon>
        <taxon>Dikarya</taxon>
        <taxon>Ascomycota</taxon>
        <taxon>Pezizomycotina</taxon>
        <taxon>Eurotiomycetes</taxon>
        <taxon>Eurotiomycetidae</taxon>
        <taxon>Eurotiales</taxon>
        <taxon>Aspergillaceae</taxon>
        <taxon>Penicillium</taxon>
    </lineage>
</organism>
<name>W6QUD2_PENRF</name>
<dbReference type="Proteomes" id="UP000030686">
    <property type="component" value="Unassembled WGS sequence"/>
</dbReference>
<reference evidence="1" key="1">
    <citation type="journal article" date="2014" name="Nat. Commun.">
        <title>Multiple recent horizontal transfers of a large genomic region in cheese making fungi.</title>
        <authorList>
            <person name="Cheeseman K."/>
            <person name="Ropars J."/>
            <person name="Renault P."/>
            <person name="Dupont J."/>
            <person name="Gouzy J."/>
            <person name="Branca A."/>
            <person name="Abraham A.L."/>
            <person name="Ceppi M."/>
            <person name="Conseiller E."/>
            <person name="Debuchy R."/>
            <person name="Malagnac F."/>
            <person name="Goarin A."/>
            <person name="Silar P."/>
            <person name="Lacoste S."/>
            <person name="Sallet E."/>
            <person name="Bensimon A."/>
            <person name="Giraud T."/>
            <person name="Brygoo Y."/>
        </authorList>
    </citation>
    <scope>NUCLEOTIDE SEQUENCE [LARGE SCALE GENOMIC DNA]</scope>
    <source>
        <strain evidence="1">FM164</strain>
    </source>
</reference>
<keyword evidence="2" id="KW-1185">Reference proteome</keyword>
<accession>W6QUD2</accession>
<dbReference type="EMBL" id="HG792016">
    <property type="protein sequence ID" value="CDM33137.1"/>
    <property type="molecule type" value="Genomic_DNA"/>
</dbReference>
<dbReference type="AlphaFoldDB" id="W6QUD2"/>
<protein>
    <submittedName>
        <fullName evidence="1">Genomic scaffold, ProqFM164S02</fullName>
    </submittedName>
</protein>
<gene>
    <name evidence="1" type="ORF">PROQFM164_S02g003289</name>
</gene>
<sequence>MLGVLSSNEMSWAVNNLIVIWTLSFRRGCVDFGHQ</sequence>
<evidence type="ECO:0000313" key="1">
    <source>
        <dbReference type="EMBL" id="CDM33137.1"/>
    </source>
</evidence>
<proteinExistence type="predicted"/>